<dbReference type="AlphaFoldDB" id="A0A674P578"/>
<evidence type="ECO:0000313" key="7">
    <source>
        <dbReference type="Ensembl" id="ENSTRUP00000081081.1"/>
    </source>
</evidence>
<dbReference type="GO" id="GO:0005080">
    <property type="term" value="F:protein kinase C binding"/>
    <property type="evidence" value="ECO:0007669"/>
    <property type="project" value="TreeGrafter"/>
</dbReference>
<reference evidence="7" key="3">
    <citation type="submission" date="2025-09" db="UniProtKB">
        <authorList>
            <consortium name="Ensembl"/>
        </authorList>
    </citation>
    <scope>IDENTIFICATION</scope>
</reference>
<feature type="compositionally biased region" description="Polar residues" evidence="6">
    <location>
        <begin position="7"/>
        <end position="18"/>
    </location>
</feature>
<dbReference type="Pfam" id="PF15237">
    <property type="entry name" value="PTRF_SDPR"/>
    <property type="match status" value="1"/>
</dbReference>
<dbReference type="GO" id="GO:0005901">
    <property type="term" value="C:caveola"/>
    <property type="evidence" value="ECO:0007669"/>
    <property type="project" value="UniProtKB-SubCell"/>
</dbReference>
<evidence type="ECO:0000256" key="6">
    <source>
        <dbReference type="SAM" id="MobiDB-lite"/>
    </source>
</evidence>
<organism evidence="7 8">
    <name type="scientific">Takifugu rubripes</name>
    <name type="common">Japanese pufferfish</name>
    <name type="synonym">Fugu rubripes</name>
    <dbReference type="NCBI Taxonomy" id="31033"/>
    <lineage>
        <taxon>Eukaryota</taxon>
        <taxon>Metazoa</taxon>
        <taxon>Chordata</taxon>
        <taxon>Craniata</taxon>
        <taxon>Vertebrata</taxon>
        <taxon>Euteleostomi</taxon>
        <taxon>Actinopterygii</taxon>
        <taxon>Neopterygii</taxon>
        <taxon>Teleostei</taxon>
        <taxon>Neoteleostei</taxon>
        <taxon>Acanthomorphata</taxon>
        <taxon>Eupercaria</taxon>
        <taxon>Tetraodontiformes</taxon>
        <taxon>Tetradontoidea</taxon>
        <taxon>Tetraodontidae</taxon>
        <taxon>Takifugu</taxon>
    </lineage>
</organism>
<evidence type="ECO:0000256" key="2">
    <source>
        <dbReference type="ARBA" id="ARBA00004496"/>
    </source>
</evidence>
<dbReference type="PANTHER" id="PTHR15240">
    <property type="entry name" value="CAVIN"/>
    <property type="match status" value="1"/>
</dbReference>
<keyword evidence="4" id="KW-0963">Cytoplasm</keyword>
<dbReference type="GO" id="GO:0005737">
    <property type="term" value="C:cytoplasm"/>
    <property type="evidence" value="ECO:0007669"/>
    <property type="project" value="UniProtKB-SubCell"/>
</dbReference>
<dbReference type="Ensembl" id="ENSTRUT00000084780.1">
    <property type="protein sequence ID" value="ENSTRUP00000081081.1"/>
    <property type="gene ID" value="ENSTRUG00000011526.3"/>
</dbReference>
<name>A0A674P578_TAKRU</name>
<comment type="similarity">
    <text evidence="3">Belongs to the CAVIN family.</text>
</comment>
<reference evidence="7 8" key="1">
    <citation type="journal article" date="2011" name="Genome Biol. Evol.">
        <title>Integration of the genetic map and genome assembly of fugu facilitates insights into distinct features of genome evolution in teleosts and mammals.</title>
        <authorList>
            <person name="Kai W."/>
            <person name="Kikuchi K."/>
            <person name="Tohari S."/>
            <person name="Chew A.K."/>
            <person name="Tay A."/>
            <person name="Fujiwara A."/>
            <person name="Hosoya S."/>
            <person name="Suetake H."/>
            <person name="Naruse K."/>
            <person name="Brenner S."/>
            <person name="Suzuki Y."/>
            <person name="Venkatesh B."/>
        </authorList>
    </citation>
    <scope>NUCLEOTIDE SEQUENCE [LARGE SCALE GENOMIC DNA]</scope>
</reference>
<dbReference type="Proteomes" id="UP000005226">
    <property type="component" value="Chromosome 8"/>
</dbReference>
<evidence type="ECO:0000256" key="3">
    <source>
        <dbReference type="ARBA" id="ARBA00008836"/>
    </source>
</evidence>
<proteinExistence type="inferred from homology"/>
<feature type="compositionally biased region" description="Basic and acidic residues" evidence="6">
    <location>
        <begin position="25"/>
        <end position="34"/>
    </location>
</feature>
<dbReference type="PANTHER" id="PTHR15240:SF1">
    <property type="entry name" value="CAVEOLAE-ASSOCIATED PROTEIN 2"/>
    <property type="match status" value="1"/>
</dbReference>
<comment type="subcellular location">
    <subcellularLocation>
        <location evidence="2">Cytoplasm</location>
    </subcellularLocation>
    <subcellularLocation>
        <location evidence="1">Membrane</location>
        <location evidence="1">Caveola</location>
    </subcellularLocation>
</comment>
<evidence type="ECO:0000256" key="1">
    <source>
        <dbReference type="ARBA" id="ARBA00004345"/>
    </source>
</evidence>
<keyword evidence="5" id="KW-0472">Membrane</keyword>
<protein>
    <submittedName>
        <fullName evidence="7">Caveolae associated protein 2b</fullName>
    </submittedName>
</protein>
<evidence type="ECO:0000256" key="4">
    <source>
        <dbReference type="ARBA" id="ARBA00022490"/>
    </source>
</evidence>
<reference evidence="7" key="2">
    <citation type="submission" date="2025-08" db="UniProtKB">
        <authorList>
            <consortium name="Ensembl"/>
        </authorList>
    </citation>
    <scope>IDENTIFICATION</scope>
</reference>
<dbReference type="GeneTree" id="ENSGT00950000182910"/>
<evidence type="ECO:0000313" key="8">
    <source>
        <dbReference type="Proteomes" id="UP000005226"/>
    </source>
</evidence>
<sequence length="179" mass="19888">MCEQGVTMVTTETHQSQDLVVPPQNRDEQDHQDEAQGSPSSAMAGFSSEEMGQGPVNAITVLTLLDKLVNMLDTVQENQNKMEVHQVEMEGVVRGIQADMTKLSKSHSHTSNTVSKLLDKSRKLSVTMKEVSPGEKGAQVKKLEANHAHLIHRNNFKVLIFQCVHVFFILTYVKHSSPP</sequence>
<accession>A0A674P578</accession>
<feature type="region of interest" description="Disordered" evidence="6">
    <location>
        <begin position="1"/>
        <end position="51"/>
    </location>
</feature>
<evidence type="ECO:0000256" key="5">
    <source>
        <dbReference type="ARBA" id="ARBA00023136"/>
    </source>
</evidence>
<keyword evidence="8" id="KW-1185">Reference proteome</keyword>
<gene>
    <name evidence="7" type="primary">cavin2b</name>
</gene>
<dbReference type="InterPro" id="IPR026752">
    <property type="entry name" value="Cavin_fam"/>
</dbReference>